<proteinExistence type="predicted"/>
<protein>
    <submittedName>
        <fullName evidence="2">Uncharacterized protein</fullName>
    </submittedName>
</protein>
<keyword evidence="1" id="KW-0812">Transmembrane</keyword>
<evidence type="ECO:0000313" key="3">
    <source>
        <dbReference type="Proteomes" id="UP000306102"/>
    </source>
</evidence>
<dbReference type="InterPro" id="IPR004158">
    <property type="entry name" value="DUF247_pln"/>
</dbReference>
<dbReference type="PANTHER" id="PTHR31170">
    <property type="entry name" value="BNAC04G53230D PROTEIN"/>
    <property type="match status" value="1"/>
</dbReference>
<comment type="caution">
    <text evidence="2">The sequence shown here is derived from an EMBL/GenBank/DDBJ whole genome shotgun (WGS) entry which is preliminary data.</text>
</comment>
<keyword evidence="1" id="KW-0472">Membrane</keyword>
<dbReference type="Proteomes" id="UP000306102">
    <property type="component" value="Unassembled WGS sequence"/>
</dbReference>
<sequence length="496" mass="56406">MLSMNENSVSVPIEKSTERNECCISEKELERLLGKMAEGAHKTASKSSASIYRVPVELRKLKESAYTPRMVSIGPFHSKDQHILNSPMQDVKKSYANSLFDRILSSKGGLEEEKLNTSKVLVECVGKMRESLEKAKKCYAEEIEDVLDVEMLVIDGCFILELLYRSHRFFHMYIDEPSSDPIFGSILTDVYVRHDLLLLENQLPFFVLQALFDLTVASINPHGHPTLHDYVISYFCCSLEWKSESHGNTPAKKLEGNYHHILHILHNHYHPDNDNAVAKRDGHITKSMSSALDLDNDDGVAKRESHITNKDNGVGKRDGMPCASDLEYAGVKFAVGNKVSFRPSKLLPRAHFEIPTLDLSDSTEPFLRNLIAFEQCCHGNVVKRYFTSYAVLMDMLINTPEDVKVLEKAEIIRNHLGANEDASNLFNNLCKKTVLGEFYFTETASAAAQYRKRWWENNMAELKRTYFANPWTFIAFCAGFITFGITVIRCIRTDFH</sequence>
<evidence type="ECO:0000313" key="2">
    <source>
        <dbReference type="EMBL" id="THG04703.1"/>
    </source>
</evidence>
<reference evidence="2 3" key="1">
    <citation type="journal article" date="2018" name="Proc. Natl. Acad. Sci. U.S.A.">
        <title>Draft genome sequence of Camellia sinensis var. sinensis provides insights into the evolution of the tea genome and tea quality.</title>
        <authorList>
            <person name="Wei C."/>
            <person name="Yang H."/>
            <person name="Wang S."/>
            <person name="Zhao J."/>
            <person name="Liu C."/>
            <person name="Gao L."/>
            <person name="Xia E."/>
            <person name="Lu Y."/>
            <person name="Tai Y."/>
            <person name="She G."/>
            <person name="Sun J."/>
            <person name="Cao H."/>
            <person name="Tong W."/>
            <person name="Gao Q."/>
            <person name="Li Y."/>
            <person name="Deng W."/>
            <person name="Jiang X."/>
            <person name="Wang W."/>
            <person name="Chen Q."/>
            <person name="Zhang S."/>
            <person name="Li H."/>
            <person name="Wu J."/>
            <person name="Wang P."/>
            <person name="Li P."/>
            <person name="Shi C."/>
            <person name="Zheng F."/>
            <person name="Jian J."/>
            <person name="Huang B."/>
            <person name="Shan D."/>
            <person name="Shi M."/>
            <person name="Fang C."/>
            <person name="Yue Y."/>
            <person name="Li F."/>
            <person name="Li D."/>
            <person name="Wei S."/>
            <person name="Han B."/>
            <person name="Jiang C."/>
            <person name="Yin Y."/>
            <person name="Xia T."/>
            <person name="Zhang Z."/>
            <person name="Bennetzen J.L."/>
            <person name="Zhao S."/>
            <person name="Wan X."/>
        </authorList>
    </citation>
    <scope>NUCLEOTIDE SEQUENCE [LARGE SCALE GENOMIC DNA]</scope>
    <source>
        <strain evidence="3">cv. Shuchazao</strain>
        <tissue evidence="2">Leaf</tissue>
    </source>
</reference>
<name>A0A4S4DNU2_CAMSN</name>
<accession>A0A4S4DNU2</accession>
<gene>
    <name evidence="2" type="ORF">TEA_017769</name>
</gene>
<dbReference type="PANTHER" id="PTHR31170:SF25">
    <property type="entry name" value="BNAA09G04570D PROTEIN"/>
    <property type="match status" value="1"/>
</dbReference>
<dbReference type="Pfam" id="PF03140">
    <property type="entry name" value="DUF247"/>
    <property type="match status" value="1"/>
</dbReference>
<evidence type="ECO:0000256" key="1">
    <source>
        <dbReference type="SAM" id="Phobius"/>
    </source>
</evidence>
<dbReference type="EMBL" id="SDRB02010721">
    <property type="protein sequence ID" value="THG04703.1"/>
    <property type="molecule type" value="Genomic_DNA"/>
</dbReference>
<dbReference type="AlphaFoldDB" id="A0A4S4DNU2"/>
<feature type="transmembrane region" description="Helical" evidence="1">
    <location>
        <begin position="471"/>
        <end position="491"/>
    </location>
</feature>
<organism evidence="2 3">
    <name type="scientific">Camellia sinensis var. sinensis</name>
    <name type="common">China tea</name>
    <dbReference type="NCBI Taxonomy" id="542762"/>
    <lineage>
        <taxon>Eukaryota</taxon>
        <taxon>Viridiplantae</taxon>
        <taxon>Streptophyta</taxon>
        <taxon>Embryophyta</taxon>
        <taxon>Tracheophyta</taxon>
        <taxon>Spermatophyta</taxon>
        <taxon>Magnoliopsida</taxon>
        <taxon>eudicotyledons</taxon>
        <taxon>Gunneridae</taxon>
        <taxon>Pentapetalae</taxon>
        <taxon>asterids</taxon>
        <taxon>Ericales</taxon>
        <taxon>Theaceae</taxon>
        <taxon>Camellia</taxon>
    </lineage>
</organism>
<keyword evidence="3" id="KW-1185">Reference proteome</keyword>
<keyword evidence="1" id="KW-1133">Transmembrane helix</keyword>